<name>A0AAN8KBW5_PATCE</name>
<reference evidence="5 6" key="1">
    <citation type="submission" date="2024-01" db="EMBL/GenBank/DDBJ databases">
        <title>The genome of the rayed Mediterranean limpet Patella caerulea (Linnaeus, 1758).</title>
        <authorList>
            <person name="Anh-Thu Weber A."/>
            <person name="Halstead-Nussloch G."/>
        </authorList>
    </citation>
    <scope>NUCLEOTIDE SEQUENCE [LARGE SCALE GENOMIC DNA]</scope>
    <source>
        <strain evidence="5">AATW-2023a</strain>
        <tissue evidence="5">Whole specimen</tissue>
    </source>
</reference>
<dbReference type="AlphaFoldDB" id="A0AAN8KBW5"/>
<evidence type="ECO:0000256" key="2">
    <source>
        <dbReference type="ARBA" id="ARBA00023043"/>
    </source>
</evidence>
<evidence type="ECO:0000313" key="5">
    <source>
        <dbReference type="EMBL" id="KAK6192178.1"/>
    </source>
</evidence>
<evidence type="ECO:0000256" key="4">
    <source>
        <dbReference type="SAM" id="MobiDB-lite"/>
    </source>
</evidence>
<organism evidence="5 6">
    <name type="scientific">Patella caerulea</name>
    <name type="common">Rayed Mediterranean limpet</name>
    <dbReference type="NCBI Taxonomy" id="87958"/>
    <lineage>
        <taxon>Eukaryota</taxon>
        <taxon>Metazoa</taxon>
        <taxon>Spiralia</taxon>
        <taxon>Lophotrochozoa</taxon>
        <taxon>Mollusca</taxon>
        <taxon>Gastropoda</taxon>
        <taxon>Patellogastropoda</taxon>
        <taxon>Patelloidea</taxon>
        <taxon>Patellidae</taxon>
        <taxon>Patella</taxon>
    </lineage>
</organism>
<sequence length="452" mass="51501">MSLWNLWRRFWGVINRIFAPLTLTNYHNLRYDVENNLEQEVENDEKSYQDLLSKTQNQQHEIRELKDQCSMLRKETDFEVRKMKEQCATLQKEKDFEIKELKDQIKELEKEVEKLREPPLEDPQQTTTTSFTDLQQTTTTSFTDPQQTTTTSLTDPQETTTTSLTDPQETTTTSFTDPQQTTTRSCIDPQQTTTTSFTDPQQITTTSFTDLQQTTTTSFTDPQQTTIINSSDKTDDGVSSGPGSKPESKYSTLHCACQYGNINDVKYLIDTGHDVNQLSDNNMSPILFCSTSQIEPVPKLTLILDKGGNIDDRDSDNNNVLHLACLYGKLESVDFILKHGVDIHSRGQYNRSPILYCCSSGIEPVAKLKLILDKGGNIEDRDSVNNNVLHRACLYGKLKTVKFLLGLGVNYNSKNKNNQKPLDCCRHSSVQSEEKVKLLEAKSSKRWFQKRS</sequence>
<keyword evidence="2 3" id="KW-0040">ANK repeat</keyword>
<keyword evidence="6" id="KW-1185">Reference proteome</keyword>
<dbReference type="PROSITE" id="PS50088">
    <property type="entry name" value="ANK_REPEAT"/>
    <property type="match status" value="3"/>
</dbReference>
<protein>
    <submittedName>
        <fullName evidence="5">Uncharacterized protein</fullName>
    </submittedName>
</protein>
<dbReference type="InterPro" id="IPR036770">
    <property type="entry name" value="Ankyrin_rpt-contain_sf"/>
</dbReference>
<dbReference type="Pfam" id="PF00023">
    <property type="entry name" value="Ank"/>
    <property type="match status" value="1"/>
</dbReference>
<feature type="repeat" description="ANK" evidence="3">
    <location>
        <begin position="384"/>
        <end position="416"/>
    </location>
</feature>
<dbReference type="Proteomes" id="UP001347796">
    <property type="component" value="Unassembled WGS sequence"/>
</dbReference>
<dbReference type="EMBL" id="JAZGQO010000002">
    <property type="protein sequence ID" value="KAK6192178.1"/>
    <property type="molecule type" value="Genomic_DNA"/>
</dbReference>
<feature type="repeat" description="ANK" evidence="3">
    <location>
        <begin position="316"/>
        <end position="348"/>
    </location>
</feature>
<keyword evidence="1" id="KW-0677">Repeat</keyword>
<dbReference type="InterPro" id="IPR002110">
    <property type="entry name" value="Ankyrin_rpt"/>
</dbReference>
<dbReference type="PROSITE" id="PS50297">
    <property type="entry name" value="ANK_REP_REGION"/>
    <property type="match status" value="2"/>
</dbReference>
<comment type="caution">
    <text evidence="5">The sequence shown here is derived from an EMBL/GenBank/DDBJ whole genome shotgun (WGS) entry which is preliminary data.</text>
</comment>
<gene>
    <name evidence="5" type="ORF">SNE40_003695</name>
</gene>
<feature type="compositionally biased region" description="Low complexity" evidence="4">
    <location>
        <begin position="204"/>
        <end position="226"/>
    </location>
</feature>
<dbReference type="Gene3D" id="1.25.40.20">
    <property type="entry name" value="Ankyrin repeat-containing domain"/>
    <property type="match status" value="2"/>
</dbReference>
<dbReference type="PANTHER" id="PTHR24198">
    <property type="entry name" value="ANKYRIN REPEAT AND PROTEIN KINASE DOMAIN-CONTAINING PROTEIN"/>
    <property type="match status" value="1"/>
</dbReference>
<evidence type="ECO:0000256" key="3">
    <source>
        <dbReference type="PROSITE-ProRule" id="PRU00023"/>
    </source>
</evidence>
<dbReference type="Pfam" id="PF12796">
    <property type="entry name" value="Ank_2"/>
    <property type="match status" value="1"/>
</dbReference>
<proteinExistence type="predicted"/>
<feature type="repeat" description="ANK" evidence="3">
    <location>
        <begin position="248"/>
        <end position="280"/>
    </location>
</feature>
<dbReference type="SUPFAM" id="SSF48403">
    <property type="entry name" value="Ankyrin repeat"/>
    <property type="match status" value="1"/>
</dbReference>
<accession>A0AAN8KBW5</accession>
<feature type="region of interest" description="Disordered" evidence="4">
    <location>
        <begin position="112"/>
        <end position="247"/>
    </location>
</feature>
<dbReference type="PANTHER" id="PTHR24198:SF165">
    <property type="entry name" value="ANKYRIN REPEAT-CONTAINING PROTEIN-RELATED"/>
    <property type="match status" value="1"/>
</dbReference>
<feature type="compositionally biased region" description="Low complexity" evidence="4">
    <location>
        <begin position="122"/>
        <end position="183"/>
    </location>
</feature>
<feature type="compositionally biased region" description="Polar residues" evidence="4">
    <location>
        <begin position="184"/>
        <end position="203"/>
    </location>
</feature>
<evidence type="ECO:0000313" key="6">
    <source>
        <dbReference type="Proteomes" id="UP001347796"/>
    </source>
</evidence>
<dbReference type="SMART" id="SM00248">
    <property type="entry name" value="ANK"/>
    <property type="match status" value="4"/>
</dbReference>
<evidence type="ECO:0000256" key="1">
    <source>
        <dbReference type="ARBA" id="ARBA00022737"/>
    </source>
</evidence>